<sequence length="64" mass="7666">MSKIKKEFKKLINIFRKKLFIADMLLIISFFIVFFTTFTLNKYIAMYLLAIALFSMSYLIQKGR</sequence>
<reference evidence="2 3" key="1">
    <citation type="submission" date="2014-06" db="EMBL/GenBank/DDBJ databases">
        <title>Genome characterization of distinct group I Clostridium botulinum lineages.</title>
        <authorList>
            <person name="Giordani F."/>
            <person name="Anselmo A."/>
            <person name="Fillo S."/>
            <person name="Palozzi A.M."/>
            <person name="Fortunato A."/>
            <person name="Gentile B."/>
            <person name="Ciammaruconi A."/>
            <person name="Anniballi F."/>
            <person name="De Medici D."/>
            <person name="Lista F."/>
        </authorList>
    </citation>
    <scope>NUCLEOTIDE SEQUENCE [LARGE SCALE GENOMIC DNA]</scope>
    <source>
        <strain evidence="2 3">B2 450</strain>
    </source>
</reference>
<comment type="caution">
    <text evidence="2">The sequence shown here is derived from an EMBL/GenBank/DDBJ whole genome shotgun (WGS) entry which is preliminary data.</text>
</comment>
<protein>
    <submittedName>
        <fullName evidence="2">Uncharacterized protein</fullName>
    </submittedName>
</protein>
<dbReference type="AlphaFoldDB" id="A0A0D1BYJ0"/>
<dbReference type="PATRIC" id="fig|1379739.3.peg.3466"/>
<evidence type="ECO:0000313" key="2">
    <source>
        <dbReference type="EMBL" id="KIS25042.1"/>
    </source>
</evidence>
<feature type="transmembrane region" description="Helical" evidence="1">
    <location>
        <begin position="44"/>
        <end position="60"/>
    </location>
</feature>
<dbReference type="EMBL" id="JXSU01000007">
    <property type="protein sequence ID" value="KIS25042.1"/>
    <property type="molecule type" value="Genomic_DNA"/>
</dbReference>
<evidence type="ECO:0000313" key="3">
    <source>
        <dbReference type="Proteomes" id="UP000032250"/>
    </source>
</evidence>
<dbReference type="Proteomes" id="UP000032250">
    <property type="component" value="Unassembled WGS sequence"/>
</dbReference>
<keyword evidence="1" id="KW-1133">Transmembrane helix</keyword>
<feature type="transmembrane region" description="Helical" evidence="1">
    <location>
        <begin position="20"/>
        <end position="38"/>
    </location>
</feature>
<accession>A0A0D1BYJ0</accession>
<organism evidence="2 3">
    <name type="scientific">Clostridium botulinum B2 450</name>
    <dbReference type="NCBI Taxonomy" id="1379739"/>
    <lineage>
        <taxon>Bacteria</taxon>
        <taxon>Bacillati</taxon>
        <taxon>Bacillota</taxon>
        <taxon>Clostridia</taxon>
        <taxon>Eubacteriales</taxon>
        <taxon>Clostridiaceae</taxon>
        <taxon>Clostridium</taxon>
    </lineage>
</organism>
<name>A0A0D1BYJ0_CLOBO</name>
<evidence type="ECO:0000256" key="1">
    <source>
        <dbReference type="SAM" id="Phobius"/>
    </source>
</evidence>
<proteinExistence type="predicted"/>
<dbReference type="HOGENOM" id="CLU_2859696_0_0_9"/>
<keyword evidence="1" id="KW-0472">Membrane</keyword>
<keyword evidence="1" id="KW-0812">Transmembrane</keyword>
<gene>
    <name evidence="2" type="ORF">N495_15360</name>
</gene>